<proteinExistence type="predicted"/>
<gene>
    <name evidence="1" type="ORF">CCMSSC00406_0009872</name>
</gene>
<dbReference type="EMBL" id="WQMT02000008">
    <property type="protein sequence ID" value="KAG9220105.1"/>
    <property type="molecule type" value="Genomic_DNA"/>
</dbReference>
<evidence type="ECO:0000313" key="1">
    <source>
        <dbReference type="EMBL" id="KAG9220105.1"/>
    </source>
</evidence>
<dbReference type="Proteomes" id="UP000824881">
    <property type="component" value="Unassembled WGS sequence"/>
</dbReference>
<keyword evidence="2" id="KW-1185">Reference proteome</keyword>
<reference evidence="1 2" key="1">
    <citation type="journal article" date="2021" name="Appl. Environ. Microbiol.">
        <title>Genetic linkage and physical mapping for an oyster mushroom Pleurotus cornucopiae and QTL analysis for the trait cap color.</title>
        <authorList>
            <person name="Zhang Y."/>
            <person name="Gao W."/>
            <person name="Sonnenberg A."/>
            <person name="Chen Q."/>
            <person name="Zhang J."/>
            <person name="Huang C."/>
        </authorList>
    </citation>
    <scope>NUCLEOTIDE SEQUENCE [LARGE SCALE GENOMIC DNA]</scope>
    <source>
        <strain evidence="1">CCMSSC00406</strain>
    </source>
</reference>
<organism evidence="1 2">
    <name type="scientific">Pleurotus cornucopiae</name>
    <name type="common">Cornucopia mushroom</name>
    <dbReference type="NCBI Taxonomy" id="5321"/>
    <lineage>
        <taxon>Eukaryota</taxon>
        <taxon>Fungi</taxon>
        <taxon>Dikarya</taxon>
        <taxon>Basidiomycota</taxon>
        <taxon>Agaricomycotina</taxon>
        <taxon>Agaricomycetes</taxon>
        <taxon>Agaricomycetidae</taxon>
        <taxon>Agaricales</taxon>
        <taxon>Pleurotineae</taxon>
        <taxon>Pleurotaceae</taxon>
        <taxon>Pleurotus</taxon>
    </lineage>
</organism>
<protein>
    <submittedName>
        <fullName evidence="1">Uncharacterized protein</fullName>
    </submittedName>
</protein>
<name>A0ACB7IQ68_PLECO</name>
<accession>A0ACB7IQ68</accession>
<sequence length="253" mass="27039">MATSEDQLFRTAIACLSTAFLLTAMLYGVSLLLIGLYFLSPTRPNDPVFVKSTVASLGILATAEIVILSFGIYHKIVDPFKPSQTLNVESMGGIILGVSLMAFIAQLFFASRIWIVSSSRWLYAGPIVILALTQFGVALAQVITEANLDGINLFWSSVRFMSVQTGTTALADILSSIGLCYTLQSSRSGISRTDAVIGKLMKYSIHQAIATTAAAVLTVALLVSISQTTAFMIPLLVSGQLYVISVVATPEQT</sequence>
<comment type="caution">
    <text evidence="1">The sequence shown here is derived from an EMBL/GenBank/DDBJ whole genome shotgun (WGS) entry which is preliminary data.</text>
</comment>
<evidence type="ECO:0000313" key="2">
    <source>
        <dbReference type="Proteomes" id="UP000824881"/>
    </source>
</evidence>